<dbReference type="Pfam" id="PF13424">
    <property type="entry name" value="TPR_12"/>
    <property type="match status" value="3"/>
</dbReference>
<feature type="repeat" description="ANK" evidence="3">
    <location>
        <begin position="1165"/>
        <end position="1197"/>
    </location>
</feature>
<feature type="repeat" description="ANK" evidence="3">
    <location>
        <begin position="1707"/>
        <end position="1739"/>
    </location>
</feature>
<organism evidence="4 5">
    <name type="scientific">Dendroctonus ponderosae</name>
    <name type="common">Mountain pine beetle</name>
    <dbReference type="NCBI Taxonomy" id="77166"/>
    <lineage>
        <taxon>Eukaryota</taxon>
        <taxon>Metazoa</taxon>
        <taxon>Ecdysozoa</taxon>
        <taxon>Arthropoda</taxon>
        <taxon>Hexapoda</taxon>
        <taxon>Insecta</taxon>
        <taxon>Pterygota</taxon>
        <taxon>Neoptera</taxon>
        <taxon>Endopterygota</taxon>
        <taxon>Coleoptera</taxon>
        <taxon>Polyphaga</taxon>
        <taxon>Cucujiformia</taxon>
        <taxon>Curculionidae</taxon>
        <taxon>Scolytinae</taxon>
        <taxon>Dendroctonus</taxon>
    </lineage>
</organism>
<dbReference type="SUPFAM" id="SSF48452">
    <property type="entry name" value="TPR-like"/>
    <property type="match status" value="1"/>
</dbReference>
<dbReference type="EnsemblMetazoa" id="XM_019914753.1">
    <property type="protein sequence ID" value="XP_019770312.1"/>
    <property type="gene ID" value="LOC109544510"/>
</dbReference>
<keyword evidence="2 3" id="KW-0040">ANK repeat</keyword>
<dbReference type="EnsemblMetazoa" id="XM_019914755.1">
    <property type="protein sequence ID" value="XP_019770314.1"/>
    <property type="gene ID" value="LOC109544510"/>
</dbReference>
<accession>A0AAR5QAY1</accession>
<dbReference type="InterPro" id="IPR011990">
    <property type="entry name" value="TPR-like_helical_dom_sf"/>
</dbReference>
<dbReference type="EnsemblMetazoa" id="XM_019914752.1">
    <property type="protein sequence ID" value="XP_019770311.1"/>
    <property type="gene ID" value="LOC109544510"/>
</dbReference>
<feature type="repeat" description="ANK" evidence="3">
    <location>
        <begin position="999"/>
        <end position="1031"/>
    </location>
</feature>
<feature type="repeat" description="ANK" evidence="3">
    <location>
        <begin position="832"/>
        <end position="864"/>
    </location>
</feature>
<feature type="repeat" description="ANK" evidence="3">
    <location>
        <begin position="2210"/>
        <end position="2242"/>
    </location>
</feature>
<dbReference type="SMART" id="SM00028">
    <property type="entry name" value="TPR"/>
    <property type="match status" value="6"/>
</dbReference>
<sequence>MADKSNDGLTGSKKCSSIDYISHAEHRATLKYRDNANNPVTGTNPVILACKQNKVKALERLLGNCDKTPCHLSIRGTTILPDDEDETCHNAFYYAVRSGSVELLETLISKWPGNYFAIHTCKLDELLSRAYADLKLKNVPLSEKIQLFIEEELINLRFFCEDPEQDENVETLFIKIGERIELVLQNMTLLNKYYANGEKVDEKFLFIAKFIAQNIHILKRRLKSTYNILPWEEMEFCIVGFVSSHMKQKEINLFYNAILNKNKILAYMKMFSKILEEAKDNLKDMDIGTFDILPNLKREKAVAEIVSTCPQLEELYSDYQQIRDIESLEKISRYVNVALSADPKKREGQLIVTRTLQVIGEYFKNTLESPKLSNTTSQLLLQVLPKDTRQIIMYLRNSLSHAYSLSKRIEIENNAPDKFFTGIRNDISKIDKVITDILYNNKIRMVRRLLMEIVNSESYADIKEVLGILSNVDLDRQVPADSVKIINHDKLEKIIKELNNSITDKTIYEKALFTEIESIINFANTKFKNIKTDFVKGVRVLEVLAEFKWKKMTENDIRFLKLFANGILQDMFTKPESHNLQKIADLVLNIFRSCMSRKHDNLDEVKILFREIFFDFEFQTTDLRWIEEFKRKLNEKMSFIFEHSHTTNFNRRGEHYNNQLELKLSELKNILRNNSLDDSLIETISQYKTNEKLQVTLEMVLLDILSIMSDNSKKQRKTKQNFLDNIVPLLTGKWLRDHLAHYNTIVDVLLSDPTILLILNAKKLILEGVKESKKNIDKLFIENLPKLKDNYEKDLTALTVQEKMFDAAKKGNLENLKMYLQKGADINARSINAWTTLHFAASGASLNVVKFVIEQQLCVDVKDVNNESPLHIAATHGNKIIVDFFIRETDIHIDVADNAHKTPLHFASANGHDEIVEILVKNHANTSAKDSVGLSPLHYAIYNNHVAIAKFLLEKEDTVDINEAMSGFTPLHIAAESGSLELVIFLLDKGANVNGRSDEGATPLNGAVRNGYLEVVNVLILKGANVNSRFIDGSTPLHIAIANGHEKIANVLLKAGANVNVVDRVCNQTPLHYAARFGYENIVETLLMNKANTDIATNEGVTPAHLAAQGGHSKVIATLLQNKVNIFRKDNSKWTPLHYAAENGHTTVAHLLIQNGLAVNDKTIYSETPLHIAALQGHKEFVELLLKNNAQISGRDWVGNTPLHAAASHGSNDITALLIKNKAEVDVRSNNGTTPLHFAAGRGHKDVTAFLIENKAKVDTAAKYGFTPLHAAIAGGHKDIVILLIRNKVNVNVRDSAGGTPLLLAVEAGHKEIVDILIANYANVNFQSDNRTPLVSAIQHYYKEIAAVLIENGASVNEKQGAALLMAVLAGYKDLVKLLLKHNARVDFNVGENATVLHAAAKRGHKEIVNDLLAKGANADARDNHGLTPLYIAASEGHEDVAEVLIANRANVNFVNMEGAPLHRAAAFGHVNVVSVLLRNGAKVDNKDKKKRTALELAVARNHFEVVRLLMGHKPVDMNSKGNDDFTLLHIASQEGNLEVASYLVDKGCSIDARNNAGSKPIHIAAREGHEATVKYFLSKGLSVNELGAANQTVIHYAAMTGQLNVVKFLIMQGANINAKDLNCCTPLHLAAENGYKDVIQVLLQNGAIYNAVTSSFLRPLDMARNQDVIYLLGLIDQLFNSVKRNISLDVETHIRSGAVINSKNANNLTPLHYATWKGYHDVVKILLRNKANSNMVDEKNFTSLHYAVKFSHLEIVKTLLSYGAIYNAVSASGKTPSDLSVDADITSLLKLISDCFEKVEARKTVVIKDLNKIKHIDKVKSVMGARNKENKTLVVVGIQSKFSKVAELKQIFQVDVSAQIHEAYKLLELGNYQRALKMFRSALERRKEIFGPDNPSTLDIQRYIALTLYKQGHYQDALKIFIDNYQKLQDMLGLHNPTTLETRSNIALVLHRQGKGEEALIIFREVYEEQREVLGSNNIETVNTKFHMALVLNRLGHFHEALCINKAVYEARKESLGPYDINTISAQNNIAMVLVRQHKSKEALEIFQQVLKKKETILGINHSDTLRTLSSISTALFAQHKYTEALQTAQKVLNIQKSELPPNHPQVLNSQYALGNIFFGQGKWTLALKAYTECVDQIKVVFGATYPAVSDILQKIEAINVKLRYLGVKSSDVLLHLQKDINVAASRGDLQTVQLLLKDGANSNDKDSDGRTPLHFAISAGHIDIVNLLIKNGASVTEVTNKGNTPLHTATSKGNKEIAELLLQHVKPKKLNNFVNAKTAYSGSTALHVAAKAGFGELVRSLLKHGAAYKIENRAGETPINISKDQTITNLLTIIAELFQEIVSGNVESINKLRSVTSDDLLAITNARNDQGNTLLQVAIANGKTNVTYTLLEILKTQK</sequence>
<dbReference type="Gene3D" id="1.25.40.20">
    <property type="entry name" value="Ankyrin repeat-containing domain"/>
    <property type="match status" value="7"/>
</dbReference>
<dbReference type="PANTHER" id="PTHR24126">
    <property type="entry name" value="ANKYRIN REPEAT, PH AND SEC7 DOMAIN CONTAINING PROTEIN SECG-RELATED"/>
    <property type="match status" value="1"/>
</dbReference>
<evidence type="ECO:0000256" key="1">
    <source>
        <dbReference type="ARBA" id="ARBA00022737"/>
    </source>
</evidence>
<evidence type="ECO:0000256" key="3">
    <source>
        <dbReference type="PROSITE-ProRule" id="PRU00023"/>
    </source>
</evidence>
<feature type="repeat" description="ANK" evidence="3">
    <location>
        <begin position="2283"/>
        <end position="2315"/>
    </location>
</feature>
<feature type="repeat" description="ANK" evidence="3">
    <location>
        <begin position="1198"/>
        <end position="1230"/>
    </location>
</feature>
<feature type="repeat" description="ANK" evidence="3">
    <location>
        <begin position="2243"/>
        <end position="2266"/>
    </location>
</feature>
<feature type="repeat" description="ANK" evidence="3">
    <location>
        <begin position="1524"/>
        <end position="1556"/>
    </location>
</feature>
<dbReference type="SMART" id="SM00248">
    <property type="entry name" value="ANK"/>
    <property type="match status" value="35"/>
</dbReference>
<feature type="repeat" description="ANK" evidence="3">
    <location>
        <begin position="1264"/>
        <end position="1296"/>
    </location>
</feature>
<dbReference type="Proteomes" id="UP000019118">
    <property type="component" value="Unassembled WGS sequence"/>
</dbReference>
<feature type="repeat" description="ANK" evidence="3">
    <location>
        <begin position="932"/>
        <end position="964"/>
    </location>
</feature>
<dbReference type="PROSITE" id="PS50297">
    <property type="entry name" value="ANK_REP_REGION"/>
    <property type="match status" value="26"/>
</dbReference>
<feature type="repeat" description="ANK" evidence="3">
    <location>
        <begin position="1557"/>
        <end position="1589"/>
    </location>
</feature>
<name>A0AAR5QAY1_DENPD</name>
<feature type="repeat" description="ANK" evidence="3">
    <location>
        <begin position="1099"/>
        <end position="1131"/>
    </location>
</feature>
<dbReference type="GeneID" id="109544510"/>
<evidence type="ECO:0000313" key="5">
    <source>
        <dbReference type="Proteomes" id="UP000019118"/>
    </source>
</evidence>
<feature type="repeat" description="ANK" evidence="3">
    <location>
        <begin position="2177"/>
        <end position="2209"/>
    </location>
</feature>
<dbReference type="KEGG" id="dpa:109544510"/>
<feature type="repeat" description="ANK" evidence="3">
    <location>
        <begin position="1297"/>
        <end position="1329"/>
    </location>
</feature>
<feature type="repeat" description="ANK" evidence="3">
    <location>
        <begin position="1392"/>
        <end position="1424"/>
    </location>
</feature>
<dbReference type="Gene3D" id="1.25.40.10">
    <property type="entry name" value="Tetratricopeptide repeat domain"/>
    <property type="match status" value="2"/>
</dbReference>
<feature type="repeat" description="ANK" evidence="3">
    <location>
        <begin position="1032"/>
        <end position="1064"/>
    </location>
</feature>
<dbReference type="InterPro" id="IPR002110">
    <property type="entry name" value="Ankyrin_rpt"/>
</dbReference>
<dbReference type="PANTHER" id="PTHR24126:SF14">
    <property type="entry name" value="ANK_REP_REGION DOMAIN-CONTAINING PROTEIN"/>
    <property type="match status" value="1"/>
</dbReference>
<feature type="repeat" description="ANK" evidence="3">
    <location>
        <begin position="966"/>
        <end position="998"/>
    </location>
</feature>
<evidence type="ECO:0000313" key="4">
    <source>
        <dbReference type="EnsemblMetazoa" id="XP_019770311.1"/>
    </source>
</evidence>
<reference evidence="5" key="1">
    <citation type="journal article" date="2013" name="Genome Biol.">
        <title>Draft genome of the mountain pine beetle, Dendroctonus ponderosae Hopkins, a major forest pest.</title>
        <authorList>
            <person name="Keeling C.I."/>
            <person name="Yuen M.M."/>
            <person name="Liao N.Y."/>
            <person name="Docking T.R."/>
            <person name="Chan S.K."/>
            <person name="Taylor G.A."/>
            <person name="Palmquist D.L."/>
            <person name="Jackman S.D."/>
            <person name="Nguyen A."/>
            <person name="Li M."/>
            <person name="Henderson H."/>
            <person name="Janes J.K."/>
            <person name="Zhao Y."/>
            <person name="Pandoh P."/>
            <person name="Moore R."/>
            <person name="Sperling F.A."/>
            <person name="Huber D.P."/>
            <person name="Birol I."/>
            <person name="Jones S.J."/>
            <person name="Bohlmann J."/>
        </authorList>
    </citation>
    <scope>NUCLEOTIDE SEQUENCE</scope>
</reference>
<dbReference type="EnsemblMetazoa" id="XM_019914754.1">
    <property type="protein sequence ID" value="XP_019770313.1"/>
    <property type="gene ID" value="LOC109544510"/>
</dbReference>
<feature type="repeat" description="ANK" evidence="3">
    <location>
        <begin position="1590"/>
        <end position="1622"/>
    </location>
</feature>
<feature type="repeat" description="ANK" evidence="3">
    <location>
        <begin position="1740"/>
        <end position="1772"/>
    </location>
</feature>
<feature type="repeat" description="ANK" evidence="3">
    <location>
        <begin position="1329"/>
        <end position="1361"/>
    </location>
</feature>
<keyword evidence="1" id="KW-0677">Repeat</keyword>
<evidence type="ECO:0000256" key="2">
    <source>
        <dbReference type="ARBA" id="ARBA00023043"/>
    </source>
</evidence>
<feature type="repeat" description="ANK" evidence="3">
    <location>
        <begin position="1066"/>
        <end position="1098"/>
    </location>
</feature>
<feature type="repeat" description="ANK" evidence="3">
    <location>
        <begin position="1425"/>
        <end position="1457"/>
    </location>
</feature>
<dbReference type="InterPro" id="IPR019734">
    <property type="entry name" value="TPR_rpt"/>
</dbReference>
<feature type="repeat" description="ANK" evidence="3">
    <location>
        <begin position="899"/>
        <end position="931"/>
    </location>
</feature>
<protein>
    <submittedName>
        <fullName evidence="4">Uncharacterized protein</fullName>
    </submittedName>
</protein>
<feature type="repeat" description="ANK" evidence="3">
    <location>
        <begin position="1231"/>
        <end position="1263"/>
    </location>
</feature>
<dbReference type="Pfam" id="PF12796">
    <property type="entry name" value="Ank_2"/>
    <property type="match status" value="9"/>
</dbReference>
<feature type="repeat" description="ANK" evidence="3">
    <location>
        <begin position="1623"/>
        <end position="1655"/>
    </location>
</feature>
<proteinExistence type="predicted"/>
<feature type="repeat" description="ANK" evidence="3">
    <location>
        <begin position="1132"/>
        <end position="1164"/>
    </location>
</feature>
<dbReference type="EnsemblMetazoa" id="XM_019914751.1">
    <property type="protein sequence ID" value="XP_019770310.1"/>
    <property type="gene ID" value="LOC109544510"/>
</dbReference>
<keyword evidence="5" id="KW-1185">Reference proteome</keyword>
<dbReference type="Pfam" id="PF00023">
    <property type="entry name" value="Ank"/>
    <property type="match status" value="5"/>
</dbReference>
<dbReference type="Pfam" id="PF13637">
    <property type="entry name" value="Ank_4"/>
    <property type="match status" value="1"/>
</dbReference>
<reference evidence="4" key="2">
    <citation type="submission" date="2024-08" db="UniProtKB">
        <authorList>
            <consortium name="EnsemblMetazoa"/>
        </authorList>
    </citation>
    <scope>IDENTIFICATION</scope>
</reference>
<feature type="repeat" description="ANK" evidence="3">
    <location>
        <begin position="1457"/>
        <end position="1489"/>
    </location>
</feature>
<dbReference type="PROSITE" id="PS50088">
    <property type="entry name" value="ANK_REPEAT"/>
    <property type="match status" value="28"/>
</dbReference>
<dbReference type="SUPFAM" id="SSF48403">
    <property type="entry name" value="Ankyrin repeat"/>
    <property type="match status" value="4"/>
</dbReference>
<dbReference type="InterPro" id="IPR036770">
    <property type="entry name" value="Ankyrin_rpt-contain_sf"/>
</dbReference>
<dbReference type="PRINTS" id="PR01415">
    <property type="entry name" value="ANKYRIN"/>
</dbReference>